<dbReference type="Proteomes" id="UP000694866">
    <property type="component" value="Unplaced"/>
</dbReference>
<name>A0A9R1TBX1_9HYME</name>
<evidence type="ECO:0000313" key="1">
    <source>
        <dbReference type="Proteomes" id="UP000694866"/>
    </source>
</evidence>
<dbReference type="KEGG" id="fas:105268593"/>
<dbReference type="GeneID" id="105268593"/>
<sequence length="104" mass="12070">MKLGDSSWIIIIIYLRWKNVLFVWKVDALGEETTGVPGSYQSYYESSSTCCQPPVEHFHSIHGLPLQDWSMEIVETMRSIITSGQKEDWAHLEVFTRMKRCGCR</sequence>
<keyword evidence="1" id="KW-1185">Reference proteome</keyword>
<protein>
    <submittedName>
        <fullName evidence="2">Uncharacterized protein</fullName>
    </submittedName>
</protein>
<dbReference type="AlphaFoldDB" id="A0A9R1TBX1"/>
<dbReference type="RefSeq" id="XP_011306565.1">
    <property type="nucleotide sequence ID" value="XM_011308263.1"/>
</dbReference>
<organism evidence="1 2">
    <name type="scientific">Fopius arisanus</name>
    <dbReference type="NCBI Taxonomy" id="64838"/>
    <lineage>
        <taxon>Eukaryota</taxon>
        <taxon>Metazoa</taxon>
        <taxon>Ecdysozoa</taxon>
        <taxon>Arthropoda</taxon>
        <taxon>Hexapoda</taxon>
        <taxon>Insecta</taxon>
        <taxon>Pterygota</taxon>
        <taxon>Neoptera</taxon>
        <taxon>Endopterygota</taxon>
        <taxon>Hymenoptera</taxon>
        <taxon>Apocrita</taxon>
        <taxon>Ichneumonoidea</taxon>
        <taxon>Braconidae</taxon>
        <taxon>Opiinae</taxon>
        <taxon>Fopius</taxon>
    </lineage>
</organism>
<accession>A0A9R1TBX1</accession>
<proteinExistence type="predicted"/>
<gene>
    <name evidence="2" type="primary">LOC105268593</name>
</gene>
<reference evidence="2" key="1">
    <citation type="submission" date="2025-08" db="UniProtKB">
        <authorList>
            <consortium name="RefSeq"/>
        </authorList>
    </citation>
    <scope>IDENTIFICATION</scope>
    <source>
        <strain evidence="2">USDA-PBARC FA_bdor</strain>
        <tissue evidence="2">Whole organism</tissue>
    </source>
</reference>
<evidence type="ECO:0000313" key="2">
    <source>
        <dbReference type="RefSeq" id="XP_011306565.1"/>
    </source>
</evidence>